<reference evidence="2 3" key="1">
    <citation type="journal article" date="2019" name="Commun. Biol.">
        <title>The bagworm genome reveals a unique fibroin gene that provides high tensile strength.</title>
        <authorList>
            <person name="Kono N."/>
            <person name="Nakamura H."/>
            <person name="Ohtoshi R."/>
            <person name="Tomita M."/>
            <person name="Numata K."/>
            <person name="Arakawa K."/>
        </authorList>
    </citation>
    <scope>NUCLEOTIDE SEQUENCE [LARGE SCALE GENOMIC DNA]</scope>
</reference>
<accession>A0A4C1YAY5</accession>
<protein>
    <submittedName>
        <fullName evidence="2">Uncharacterized protein</fullName>
    </submittedName>
</protein>
<dbReference type="AlphaFoldDB" id="A0A4C1YAY5"/>
<organism evidence="2 3">
    <name type="scientific">Eumeta variegata</name>
    <name type="common">Bagworm moth</name>
    <name type="synonym">Eumeta japonica</name>
    <dbReference type="NCBI Taxonomy" id="151549"/>
    <lineage>
        <taxon>Eukaryota</taxon>
        <taxon>Metazoa</taxon>
        <taxon>Ecdysozoa</taxon>
        <taxon>Arthropoda</taxon>
        <taxon>Hexapoda</taxon>
        <taxon>Insecta</taxon>
        <taxon>Pterygota</taxon>
        <taxon>Neoptera</taxon>
        <taxon>Endopterygota</taxon>
        <taxon>Lepidoptera</taxon>
        <taxon>Glossata</taxon>
        <taxon>Ditrysia</taxon>
        <taxon>Tineoidea</taxon>
        <taxon>Psychidae</taxon>
        <taxon>Oiketicinae</taxon>
        <taxon>Eumeta</taxon>
    </lineage>
</organism>
<dbReference type="Proteomes" id="UP000299102">
    <property type="component" value="Unassembled WGS sequence"/>
</dbReference>
<evidence type="ECO:0000313" key="3">
    <source>
        <dbReference type="Proteomes" id="UP000299102"/>
    </source>
</evidence>
<dbReference type="EMBL" id="BGZK01001131">
    <property type="protein sequence ID" value="GBP72052.1"/>
    <property type="molecule type" value="Genomic_DNA"/>
</dbReference>
<name>A0A4C1YAY5_EUMVA</name>
<feature type="region of interest" description="Disordered" evidence="1">
    <location>
        <begin position="200"/>
        <end position="245"/>
    </location>
</feature>
<evidence type="ECO:0000313" key="2">
    <source>
        <dbReference type="EMBL" id="GBP72052.1"/>
    </source>
</evidence>
<gene>
    <name evidence="2" type="ORF">EVAR_48546_1</name>
</gene>
<proteinExistence type="predicted"/>
<comment type="caution">
    <text evidence="2">The sequence shown here is derived from an EMBL/GenBank/DDBJ whole genome shotgun (WGS) entry which is preliminary data.</text>
</comment>
<keyword evidence="3" id="KW-1185">Reference proteome</keyword>
<evidence type="ECO:0000256" key="1">
    <source>
        <dbReference type="SAM" id="MobiDB-lite"/>
    </source>
</evidence>
<sequence length="245" mass="26939">MYLHICRDRNRDWRTRDASESEIAIGIVIHKGAIDANDGGIGSKFTEGRLMEASSKRTRFLTWTYRNRSQTGEHKPAGGLAKLNYRVASSTAVLDSMRSRTSPTFACEFSVSATHAARARPPRARQITAVPTSANDAAARAGRAAMMERLWLLLRSRRAIAIKTNSTSIVFIYDTHTRLDSSSRPHKSTKVYIGHYRANEERQRGRGGVGGAARTHLSCGQSADGPRSTAPDENNKVGLAARLNE</sequence>